<dbReference type="Gene3D" id="2.90.10.30">
    <property type="match status" value="1"/>
</dbReference>
<dbReference type="InterPro" id="IPR036426">
    <property type="entry name" value="Bulb-type_lectin_dom_sf"/>
</dbReference>
<dbReference type="PROSITE" id="PS50948">
    <property type="entry name" value="PAN"/>
    <property type="match status" value="1"/>
</dbReference>
<feature type="domain" description="Bulb-type lectin" evidence="6">
    <location>
        <begin position="51"/>
        <end position="181"/>
    </location>
</feature>
<dbReference type="FunFam" id="2.90.10.10:FF:000039">
    <property type="entry name" value="G-type lectin S-receptor-like serine/threonine-protein kinase SD2-5"/>
    <property type="match status" value="1"/>
</dbReference>
<feature type="domain" description="Apple" evidence="7">
    <location>
        <begin position="393"/>
        <end position="472"/>
    </location>
</feature>
<dbReference type="PROSITE" id="PS50927">
    <property type="entry name" value="BULB_LECTIN"/>
    <property type="match status" value="1"/>
</dbReference>
<name>A0A7J0E0D3_9ERIC</name>
<sequence>MCLTWCLYWVLVSFCHLSSLPCNNSQSSHYLLTHRSFISWKNDVNLSSKTYYSGPETRFILRGESFSSSFPSFTFGFFCEVFIACDTYFLGIIAMPDTDELTNDEKQYARLLWSANRNNPVPDEATLNFTAKEGLVLKDANGTLVWSTNTTGKSVAGINLTETGNLVLFDGKNRTVWQSFDHPTDTLLVGQRLISGQNLTATISSDEKWSAMFFLTNWTDEGLYSLSVTDEGLYSIVRTEPPQYYFEYTYSAVYPPSLSAQKESTKPNYVILSNGSFSLFVPSVDRNHSIWGIRVPQARSVQYVKLDYDGHLRVYDWVESQWQVVADLLTQSIGECGYPLVCGRYGICSSHGNGASVNCSCPKVATSKRNYFILNDSNTYTNPGCYEVIPLSCSASKYHELIEQKNVTFSNFGASGADINNTDMESCKKACLSNCSCRAALFYSSGECYLPSQIISLKDSGEGPSLFLKVQVNLTVLPPTAEPLTPVPPRRGRKKKRTVIILSDFTKRPSMSMVVKAMEGLMEIERNLDHNFWIPPVQRTMEVGGHEEGDVGASTPMLASALSGPR</sequence>
<evidence type="ECO:0000256" key="4">
    <source>
        <dbReference type="SAM" id="MobiDB-lite"/>
    </source>
</evidence>
<dbReference type="InterPro" id="IPR003609">
    <property type="entry name" value="Pan_app"/>
</dbReference>
<keyword evidence="3" id="KW-0325">Glycoprotein</keyword>
<dbReference type="SUPFAM" id="SSF51110">
    <property type="entry name" value="alpha-D-mannose-specific plant lectins"/>
    <property type="match status" value="1"/>
</dbReference>
<dbReference type="InterPro" id="IPR051343">
    <property type="entry name" value="G-type_lectin_kinases/EP1-like"/>
</dbReference>
<dbReference type="SMART" id="SM00108">
    <property type="entry name" value="B_lectin"/>
    <property type="match status" value="1"/>
</dbReference>
<evidence type="ECO:0000313" key="9">
    <source>
        <dbReference type="Proteomes" id="UP000585474"/>
    </source>
</evidence>
<feature type="region of interest" description="Disordered" evidence="4">
    <location>
        <begin position="544"/>
        <end position="566"/>
    </location>
</feature>
<dbReference type="Proteomes" id="UP000585474">
    <property type="component" value="Unassembled WGS sequence"/>
</dbReference>
<evidence type="ECO:0000256" key="3">
    <source>
        <dbReference type="ARBA" id="ARBA00023180"/>
    </source>
</evidence>
<comment type="caution">
    <text evidence="8">The sequence shown here is derived from an EMBL/GenBank/DDBJ whole genome shotgun (WGS) entry which is preliminary data.</text>
</comment>
<evidence type="ECO:0000256" key="2">
    <source>
        <dbReference type="ARBA" id="ARBA00023157"/>
    </source>
</evidence>
<keyword evidence="1 5" id="KW-0732">Signal</keyword>
<dbReference type="FunFam" id="2.90.10.30:FF:000003">
    <property type="entry name" value="Os04g0303100 protein"/>
    <property type="match status" value="1"/>
</dbReference>
<dbReference type="PANTHER" id="PTHR47976:SF30">
    <property type="entry name" value="RECEPTOR-LIKE SERINE_THREONINE-PROTEIN KINASE"/>
    <property type="match status" value="1"/>
</dbReference>
<dbReference type="InterPro" id="IPR000858">
    <property type="entry name" value="S_locus_glycoprot_dom"/>
</dbReference>
<evidence type="ECO:0000256" key="1">
    <source>
        <dbReference type="ARBA" id="ARBA00022729"/>
    </source>
</evidence>
<keyword evidence="9" id="KW-1185">Reference proteome</keyword>
<accession>A0A7J0E0D3</accession>
<dbReference type="EMBL" id="BJWL01000449">
    <property type="protein sequence ID" value="GFS45470.1"/>
    <property type="molecule type" value="Genomic_DNA"/>
</dbReference>
<reference evidence="9" key="1">
    <citation type="submission" date="2019-07" db="EMBL/GenBank/DDBJ databases">
        <title>De Novo Assembly of kiwifruit Actinidia rufa.</title>
        <authorList>
            <person name="Sugita-Konishi S."/>
            <person name="Sato K."/>
            <person name="Mori E."/>
            <person name="Abe Y."/>
            <person name="Kisaki G."/>
            <person name="Hamano K."/>
            <person name="Suezawa K."/>
            <person name="Otani M."/>
            <person name="Fukuda T."/>
            <person name="Manabe T."/>
            <person name="Gomi K."/>
            <person name="Tabuchi M."/>
            <person name="Akimitsu K."/>
            <person name="Kataoka I."/>
        </authorList>
    </citation>
    <scope>NUCLEOTIDE SEQUENCE [LARGE SCALE GENOMIC DNA]</scope>
    <source>
        <strain evidence="9">cv. Fuchu</strain>
    </source>
</reference>
<evidence type="ECO:0000256" key="5">
    <source>
        <dbReference type="SAM" id="SignalP"/>
    </source>
</evidence>
<dbReference type="InterPro" id="IPR001480">
    <property type="entry name" value="Bulb-type_lectin_dom"/>
</dbReference>
<proteinExistence type="predicted"/>
<evidence type="ECO:0000313" key="8">
    <source>
        <dbReference type="EMBL" id="GFS45470.1"/>
    </source>
</evidence>
<dbReference type="AlphaFoldDB" id="A0A7J0E0D3"/>
<evidence type="ECO:0000259" key="7">
    <source>
        <dbReference type="PROSITE" id="PS50948"/>
    </source>
</evidence>
<evidence type="ECO:0008006" key="10">
    <source>
        <dbReference type="Google" id="ProtNLM"/>
    </source>
</evidence>
<keyword evidence="2" id="KW-1015">Disulfide bond</keyword>
<feature type="chain" id="PRO_5029884803" description="D-mannose binding lectin protein with Apple-like carbohydrate-binding domain-containing protein" evidence="5">
    <location>
        <begin position="18"/>
        <end position="566"/>
    </location>
</feature>
<protein>
    <recommendedName>
        <fullName evidence="10">D-mannose binding lectin protein with Apple-like carbohydrate-binding domain-containing protein</fullName>
    </recommendedName>
</protein>
<dbReference type="CDD" id="cd00028">
    <property type="entry name" value="B_lectin"/>
    <property type="match status" value="1"/>
</dbReference>
<dbReference type="OrthoDB" id="4062651at2759"/>
<dbReference type="GO" id="GO:0048544">
    <property type="term" value="P:recognition of pollen"/>
    <property type="evidence" value="ECO:0007669"/>
    <property type="project" value="InterPro"/>
</dbReference>
<organism evidence="8 9">
    <name type="scientific">Actinidia rufa</name>
    <dbReference type="NCBI Taxonomy" id="165716"/>
    <lineage>
        <taxon>Eukaryota</taxon>
        <taxon>Viridiplantae</taxon>
        <taxon>Streptophyta</taxon>
        <taxon>Embryophyta</taxon>
        <taxon>Tracheophyta</taxon>
        <taxon>Spermatophyta</taxon>
        <taxon>Magnoliopsida</taxon>
        <taxon>eudicotyledons</taxon>
        <taxon>Gunneridae</taxon>
        <taxon>Pentapetalae</taxon>
        <taxon>asterids</taxon>
        <taxon>Ericales</taxon>
        <taxon>Actinidiaceae</taxon>
        <taxon>Actinidia</taxon>
    </lineage>
</organism>
<dbReference type="Pfam" id="PF01453">
    <property type="entry name" value="B_lectin"/>
    <property type="match status" value="1"/>
</dbReference>
<dbReference type="PANTHER" id="PTHR47976">
    <property type="entry name" value="G-TYPE LECTIN S-RECEPTOR-LIKE SERINE/THREONINE-PROTEIN KINASE SD2-5"/>
    <property type="match status" value="1"/>
</dbReference>
<evidence type="ECO:0000259" key="6">
    <source>
        <dbReference type="PROSITE" id="PS50927"/>
    </source>
</evidence>
<feature type="signal peptide" evidence="5">
    <location>
        <begin position="1"/>
        <end position="17"/>
    </location>
</feature>
<gene>
    <name evidence="8" type="ORF">Acr_00g0096240</name>
</gene>
<dbReference type="Pfam" id="PF00954">
    <property type="entry name" value="S_locus_glycop"/>
    <property type="match status" value="1"/>
</dbReference>